<dbReference type="AlphaFoldDB" id="A0A5C6N061"/>
<dbReference type="EMBL" id="RHFK02000018">
    <property type="protein sequence ID" value="TWW60832.1"/>
    <property type="molecule type" value="Genomic_DNA"/>
</dbReference>
<dbReference type="Proteomes" id="UP000324091">
    <property type="component" value="Chromosome 5"/>
</dbReference>
<evidence type="ECO:0000313" key="1">
    <source>
        <dbReference type="EMBL" id="TWW60832.1"/>
    </source>
</evidence>
<protein>
    <submittedName>
        <fullName evidence="1">Uncharacterized protein</fullName>
    </submittedName>
</protein>
<proteinExistence type="predicted"/>
<keyword evidence="2" id="KW-1185">Reference proteome</keyword>
<sequence>METKSLFNLHRALAQPVKMCMFDFPVSILDDLYVFIPDHSVIAIESLIWYMFVLVPKAHNDEQQQITLANRKKAQQQTHTVLTGKQL</sequence>
<organism evidence="1 2">
    <name type="scientific">Takifugu flavidus</name>
    <name type="common">sansaifugu</name>
    <dbReference type="NCBI Taxonomy" id="433684"/>
    <lineage>
        <taxon>Eukaryota</taxon>
        <taxon>Metazoa</taxon>
        <taxon>Chordata</taxon>
        <taxon>Craniata</taxon>
        <taxon>Vertebrata</taxon>
        <taxon>Euteleostomi</taxon>
        <taxon>Actinopterygii</taxon>
        <taxon>Neopterygii</taxon>
        <taxon>Teleostei</taxon>
        <taxon>Neoteleostei</taxon>
        <taxon>Acanthomorphata</taxon>
        <taxon>Eupercaria</taxon>
        <taxon>Tetraodontiformes</taxon>
        <taxon>Tetradontoidea</taxon>
        <taxon>Tetraodontidae</taxon>
        <taxon>Takifugu</taxon>
    </lineage>
</organism>
<comment type="caution">
    <text evidence="1">The sequence shown here is derived from an EMBL/GenBank/DDBJ whole genome shotgun (WGS) entry which is preliminary data.</text>
</comment>
<evidence type="ECO:0000313" key="2">
    <source>
        <dbReference type="Proteomes" id="UP000324091"/>
    </source>
</evidence>
<accession>A0A5C6N061</accession>
<name>A0A5C6N061_9TELE</name>
<gene>
    <name evidence="1" type="ORF">D4764_05G0009220</name>
</gene>
<reference evidence="1 2" key="1">
    <citation type="submission" date="2019-04" db="EMBL/GenBank/DDBJ databases">
        <title>Chromosome genome assembly for Takifugu flavidus.</title>
        <authorList>
            <person name="Xiao S."/>
        </authorList>
    </citation>
    <scope>NUCLEOTIDE SEQUENCE [LARGE SCALE GENOMIC DNA]</scope>
    <source>
        <strain evidence="1">HTHZ2018</strain>
        <tissue evidence="1">Muscle</tissue>
    </source>
</reference>